<keyword evidence="2" id="KW-0732">Signal</keyword>
<dbReference type="EMBL" id="JADKNH010000016">
    <property type="protein sequence ID" value="MBF4695509.1"/>
    <property type="molecule type" value="Genomic_DNA"/>
</dbReference>
<keyword evidence="1" id="KW-0677">Repeat</keyword>
<evidence type="ECO:0000256" key="1">
    <source>
        <dbReference type="ARBA" id="ARBA00022737"/>
    </source>
</evidence>
<gene>
    <name evidence="4" type="ORF">ISU02_20645</name>
</gene>
<evidence type="ECO:0000256" key="2">
    <source>
        <dbReference type="SAM" id="SignalP"/>
    </source>
</evidence>
<feature type="signal peptide" evidence="2">
    <location>
        <begin position="1"/>
        <end position="21"/>
    </location>
</feature>
<protein>
    <submittedName>
        <fullName evidence="4">S-layer homology domain-containing protein</fullName>
    </submittedName>
</protein>
<dbReference type="RefSeq" id="WP_194703746.1">
    <property type="nucleotide sequence ID" value="NZ_JADKNH010000016.1"/>
</dbReference>
<feature type="chain" id="PRO_5045990777" evidence="2">
    <location>
        <begin position="22"/>
        <end position="410"/>
    </location>
</feature>
<proteinExistence type="predicted"/>
<evidence type="ECO:0000313" key="4">
    <source>
        <dbReference type="EMBL" id="MBF4695509.1"/>
    </source>
</evidence>
<accession>A0ABS0A0V6</accession>
<sequence>MKKNLILILILGLLTAGFSFAEDTDPDVYILNNGGGYISPESSIEKIDINGVQVYNYENWLKQPVPADVSLGNLGIISGDGNGYASDRTISREEMVTMLLKIDPRAKEDYILPSTPSFVDVPKTSWAYKYVEQAKSLGITSGVSEGVFGIGEAVNYKQATSFLLNMLGYKIDWNTVEQQASDLGIVSKSGLENTSGLLKRYEVFELIVGVLNADTNDGQYFGDLYRAKVGNVELELPVRIWASLKEKESYLALLMAMFSDKPTNTYIEPKWITPLDSGFYEYVEYSEGGAKEISLQQLKELIHVDSVIFSIEAADRSAQEPGVIIMGQSDEAYLDKLILGSDAITIASGKSGSNDDDVLSHIKIVAAGPMVKIEAEASDKSSVKAILDLEGDSIVDGFLHYHNVYGRANK</sequence>
<reference evidence="4 5" key="1">
    <citation type="submission" date="2020-11" db="EMBL/GenBank/DDBJ databases">
        <title>Fusibacter basophilias sp. nov.</title>
        <authorList>
            <person name="Qiu D."/>
        </authorList>
    </citation>
    <scope>NUCLEOTIDE SEQUENCE [LARGE SCALE GENOMIC DNA]</scope>
    <source>
        <strain evidence="4 5">Q10-2</strain>
    </source>
</reference>
<name>A0ABS0A0V6_9FIRM</name>
<organism evidence="4 5">
    <name type="scientific">Fusibacter ferrireducens</name>
    <dbReference type="NCBI Taxonomy" id="2785058"/>
    <lineage>
        <taxon>Bacteria</taxon>
        <taxon>Bacillati</taxon>
        <taxon>Bacillota</taxon>
        <taxon>Clostridia</taxon>
        <taxon>Eubacteriales</taxon>
        <taxon>Eubacteriales Family XII. Incertae Sedis</taxon>
        <taxon>Fusibacter</taxon>
    </lineage>
</organism>
<dbReference type="Pfam" id="PF00395">
    <property type="entry name" value="SLH"/>
    <property type="match status" value="1"/>
</dbReference>
<evidence type="ECO:0000313" key="5">
    <source>
        <dbReference type="Proteomes" id="UP000614200"/>
    </source>
</evidence>
<keyword evidence="5" id="KW-1185">Reference proteome</keyword>
<dbReference type="PROSITE" id="PS51272">
    <property type="entry name" value="SLH"/>
    <property type="match status" value="1"/>
</dbReference>
<feature type="domain" description="SLH" evidence="3">
    <location>
        <begin position="114"/>
        <end position="177"/>
    </location>
</feature>
<comment type="caution">
    <text evidence="4">The sequence shown here is derived from an EMBL/GenBank/DDBJ whole genome shotgun (WGS) entry which is preliminary data.</text>
</comment>
<evidence type="ECO:0000259" key="3">
    <source>
        <dbReference type="PROSITE" id="PS51272"/>
    </source>
</evidence>
<dbReference type="Proteomes" id="UP000614200">
    <property type="component" value="Unassembled WGS sequence"/>
</dbReference>
<dbReference type="InterPro" id="IPR001119">
    <property type="entry name" value="SLH_dom"/>
</dbReference>